<accession>E1KS64</accession>
<feature type="transmembrane region" description="Helical" evidence="8">
    <location>
        <begin position="370"/>
        <end position="389"/>
    </location>
</feature>
<evidence type="ECO:0000259" key="9">
    <source>
        <dbReference type="PROSITE" id="PS51012"/>
    </source>
</evidence>
<dbReference type="PANTHER" id="PTHR30294">
    <property type="entry name" value="MEMBRANE COMPONENT OF ABC TRANSPORTER YHHJ-RELATED"/>
    <property type="match status" value="1"/>
</dbReference>
<evidence type="ECO:0000256" key="7">
    <source>
        <dbReference type="ARBA" id="ARBA00023136"/>
    </source>
</evidence>
<keyword evidence="5 8" id="KW-0812">Transmembrane</keyword>
<keyword evidence="6 8" id="KW-1133">Transmembrane helix</keyword>
<dbReference type="PROSITE" id="PS51012">
    <property type="entry name" value="ABC_TM2"/>
    <property type="match status" value="1"/>
</dbReference>
<feature type="transmembrane region" description="Helical" evidence="8">
    <location>
        <begin position="310"/>
        <end position="332"/>
    </location>
</feature>
<evidence type="ECO:0000256" key="1">
    <source>
        <dbReference type="ARBA" id="ARBA00004651"/>
    </source>
</evidence>
<evidence type="ECO:0000256" key="8">
    <source>
        <dbReference type="SAM" id="Phobius"/>
    </source>
</evidence>
<comment type="caution">
    <text evidence="10">The sequence shown here is derived from an EMBL/GenBank/DDBJ whole genome shotgun (WGS) entry which is preliminary data.</text>
</comment>
<evidence type="ECO:0000256" key="3">
    <source>
        <dbReference type="ARBA" id="ARBA00022448"/>
    </source>
</evidence>
<evidence type="ECO:0000256" key="5">
    <source>
        <dbReference type="ARBA" id="ARBA00022692"/>
    </source>
</evidence>
<dbReference type="GO" id="GO:0005886">
    <property type="term" value="C:plasma membrane"/>
    <property type="evidence" value="ECO:0007669"/>
    <property type="project" value="UniProtKB-SubCell"/>
</dbReference>
<keyword evidence="7 8" id="KW-0472">Membrane</keyword>
<feature type="domain" description="ABC transmembrane type-2" evidence="9">
    <location>
        <begin position="159"/>
        <end position="395"/>
    </location>
</feature>
<feature type="transmembrane region" description="Helical" evidence="8">
    <location>
        <begin position="245"/>
        <end position="269"/>
    </location>
</feature>
<dbReference type="Proteomes" id="UP000003610">
    <property type="component" value="Unassembled WGS sequence"/>
</dbReference>
<evidence type="ECO:0000313" key="11">
    <source>
        <dbReference type="Proteomes" id="UP000003610"/>
    </source>
</evidence>
<keyword evidence="4" id="KW-1003">Cell membrane</keyword>
<reference evidence="10 11" key="1">
    <citation type="submission" date="2010-08" db="EMBL/GenBank/DDBJ databases">
        <authorList>
            <person name="Durkin A.S."/>
            <person name="Madupu R."/>
            <person name="Torralba M."/>
            <person name="Gillis M."/>
            <person name="Methe B."/>
            <person name="Sutton G."/>
            <person name="Nelson K.E."/>
        </authorList>
    </citation>
    <scope>NUCLEOTIDE SEQUENCE [LARGE SCALE GENOMIC DNA]</scope>
    <source>
        <strain evidence="10 11">FB035-09AN</strain>
    </source>
</reference>
<dbReference type="Pfam" id="PF12698">
    <property type="entry name" value="ABC2_membrane_3"/>
    <property type="match status" value="1"/>
</dbReference>
<comment type="subcellular location">
    <subcellularLocation>
        <location evidence="1">Cell membrane</location>
        <topology evidence="1">Multi-pass membrane protein</topology>
    </subcellularLocation>
</comment>
<dbReference type="STRING" id="866771.HMPREF9296_1525"/>
<evidence type="ECO:0000313" key="10">
    <source>
        <dbReference type="EMBL" id="EFL45651.1"/>
    </source>
</evidence>
<name>E1KS64_9BACT</name>
<gene>
    <name evidence="10" type="ORF">HMPREF9296_1525</name>
</gene>
<evidence type="ECO:0000256" key="2">
    <source>
        <dbReference type="ARBA" id="ARBA00007783"/>
    </source>
</evidence>
<dbReference type="AlphaFoldDB" id="E1KS64"/>
<dbReference type="InterPro" id="IPR051449">
    <property type="entry name" value="ABC-2_transporter_component"/>
</dbReference>
<dbReference type="PANTHER" id="PTHR30294:SF29">
    <property type="entry name" value="MULTIDRUG ABC TRANSPORTER PERMEASE YBHS-RELATED"/>
    <property type="match status" value="1"/>
</dbReference>
<dbReference type="EMBL" id="AEDO01000046">
    <property type="protein sequence ID" value="EFL45651.1"/>
    <property type="molecule type" value="Genomic_DNA"/>
</dbReference>
<feature type="transmembrane region" description="Helical" evidence="8">
    <location>
        <begin position="54"/>
        <end position="74"/>
    </location>
</feature>
<sequence length="397" mass="44535">MFLKDRIMNAKKGNQQQENLTTIHQKGCNKGAKPLFLSFVIKEMRHIFRDKHTLLILFGMPIILMFLFGFALSIEVRNIRTVVVTSSMDNQTQAMVEALRVSEYFKITHCVATPTEAERLMRNQEADMAVIFSQNFANKQGGIQLITDGTDPNMGQQYSNLATRILQQHLTSKQLKGKSPTLSASPVSIKLLYNPQMKSAYNFVPGTMGLLLILICTIMTSISIVREKERGTMEVLLVSPIRPILIIVAKAVPYMLVSFGILSIILFMARFVLNVPLAGSIFWIVTISAVYIIMSLALGLLISTIAETQIVALLMSAMLLLMPSMLLSGMMFPIESMPDALQWISVIMPPRYYISAMRKLMIMGVGLESILNELAMLVGMMTFFLFIALKKFKTRLE</sequence>
<dbReference type="InterPro" id="IPR013525">
    <property type="entry name" value="ABC2_TM"/>
</dbReference>
<dbReference type="InterPro" id="IPR047817">
    <property type="entry name" value="ABC2_TM_bact-type"/>
</dbReference>
<feature type="transmembrane region" description="Helical" evidence="8">
    <location>
        <begin position="203"/>
        <end position="225"/>
    </location>
</feature>
<proteinExistence type="inferred from homology"/>
<protein>
    <submittedName>
        <fullName evidence="10">Putative ABC transporter</fullName>
    </submittedName>
</protein>
<evidence type="ECO:0000256" key="4">
    <source>
        <dbReference type="ARBA" id="ARBA00022475"/>
    </source>
</evidence>
<dbReference type="eggNOG" id="COG0842">
    <property type="taxonomic scope" value="Bacteria"/>
</dbReference>
<comment type="similarity">
    <text evidence="2">Belongs to the ABC-2 integral membrane protein family.</text>
</comment>
<organism evidence="10 11">
    <name type="scientific">Prevotella disiens FB035-09AN</name>
    <dbReference type="NCBI Taxonomy" id="866771"/>
    <lineage>
        <taxon>Bacteria</taxon>
        <taxon>Pseudomonadati</taxon>
        <taxon>Bacteroidota</taxon>
        <taxon>Bacteroidia</taxon>
        <taxon>Bacteroidales</taxon>
        <taxon>Prevotellaceae</taxon>
        <taxon>Prevotella</taxon>
    </lineage>
</organism>
<keyword evidence="3" id="KW-0813">Transport</keyword>
<evidence type="ECO:0000256" key="6">
    <source>
        <dbReference type="ARBA" id="ARBA00022989"/>
    </source>
</evidence>
<dbReference type="GO" id="GO:0140359">
    <property type="term" value="F:ABC-type transporter activity"/>
    <property type="evidence" value="ECO:0007669"/>
    <property type="project" value="InterPro"/>
</dbReference>
<feature type="transmembrane region" description="Helical" evidence="8">
    <location>
        <begin position="281"/>
        <end position="303"/>
    </location>
</feature>